<gene>
    <name evidence="1" type="ORF">BA724_03105</name>
</gene>
<dbReference type="Pfam" id="PF08890">
    <property type="entry name" value="Phage_TAC_5"/>
    <property type="match status" value="1"/>
</dbReference>
<dbReference type="InterPro" id="IPR014986">
    <property type="entry name" value="XkdN-like"/>
</dbReference>
<dbReference type="OrthoDB" id="1807498at2"/>
<sequence length="158" mass="17905">MTTPKTEAVEKAAVVSNTRDMSFFLAGKEKPVTEENVVVSRRYVDAEGKVIPFVMKPITTERIEEIEADCYTPVYEGSKKVGEEFDRPRWIARMGIESTVYPNFRDKDLLKSFGAQDPVEVLKKMLSVGGEYAEFMKAAQRINGYMDTFEDLVSEAKN</sequence>
<comment type="caution">
    <text evidence="1">The sequence shown here is derived from an EMBL/GenBank/DDBJ whole genome shotgun (WGS) entry which is preliminary data.</text>
</comment>
<dbReference type="RefSeq" id="WP_069937804.1">
    <property type="nucleotide sequence ID" value="NZ_MAMP01000012.1"/>
</dbReference>
<organism evidence="1 2">
    <name type="scientific">Domibacillus iocasae</name>
    <dbReference type="NCBI Taxonomy" id="1714016"/>
    <lineage>
        <taxon>Bacteria</taxon>
        <taxon>Bacillati</taxon>
        <taxon>Bacillota</taxon>
        <taxon>Bacilli</taxon>
        <taxon>Bacillales</taxon>
        <taxon>Bacillaceae</taxon>
        <taxon>Domibacillus</taxon>
    </lineage>
</organism>
<dbReference type="Gene3D" id="3.30.2220.30">
    <property type="match status" value="1"/>
</dbReference>
<protein>
    <submittedName>
        <fullName evidence="1">Phage portal protein</fullName>
    </submittedName>
</protein>
<name>A0A1E7DRV7_9BACI</name>
<evidence type="ECO:0000313" key="1">
    <source>
        <dbReference type="EMBL" id="OES45807.1"/>
    </source>
</evidence>
<dbReference type="AlphaFoldDB" id="A0A1E7DRV7"/>
<keyword evidence="2" id="KW-1185">Reference proteome</keyword>
<dbReference type="InterPro" id="IPR038559">
    <property type="entry name" value="XkdN-like_sf"/>
</dbReference>
<accession>A0A1E7DRV7</accession>
<dbReference type="STRING" id="1714016.BA724_03105"/>
<reference evidence="1 2" key="1">
    <citation type="submission" date="2016-06" db="EMBL/GenBank/DDBJ databases">
        <title>Domibacillus iocasae genome sequencing.</title>
        <authorList>
            <person name="Verma A."/>
            <person name="Pal Y."/>
            <person name="Ojha A.K."/>
            <person name="Krishnamurthi S."/>
        </authorList>
    </citation>
    <scope>NUCLEOTIDE SEQUENCE [LARGE SCALE GENOMIC DNA]</scope>
    <source>
        <strain evidence="1 2">DSM 29979</strain>
    </source>
</reference>
<dbReference type="EMBL" id="MAMP01000012">
    <property type="protein sequence ID" value="OES45807.1"/>
    <property type="molecule type" value="Genomic_DNA"/>
</dbReference>
<evidence type="ECO:0000313" key="2">
    <source>
        <dbReference type="Proteomes" id="UP000095658"/>
    </source>
</evidence>
<proteinExistence type="predicted"/>
<dbReference type="Proteomes" id="UP000095658">
    <property type="component" value="Unassembled WGS sequence"/>
</dbReference>